<protein>
    <submittedName>
        <fullName evidence="9">Twin-arginine translocase TatA/TatE family subunit</fullName>
    </submittedName>
</protein>
<evidence type="ECO:0000256" key="7">
    <source>
        <dbReference type="ARBA" id="ARBA00023136"/>
    </source>
</evidence>
<evidence type="ECO:0000256" key="4">
    <source>
        <dbReference type="ARBA" id="ARBA00022927"/>
    </source>
</evidence>
<keyword evidence="2" id="KW-0813">Transport</keyword>
<keyword evidence="4" id="KW-0653">Protein transport</keyword>
<comment type="subcellular location">
    <subcellularLocation>
        <location evidence="1">Membrane</location>
        <topology evidence="1">Single-pass membrane protein</topology>
    </subcellularLocation>
</comment>
<accession>A0A975U4M1</accession>
<dbReference type="InterPro" id="IPR003369">
    <property type="entry name" value="TatA/B/E"/>
</dbReference>
<keyword evidence="10" id="KW-1185">Reference proteome</keyword>
<feature type="region of interest" description="Disordered" evidence="8">
    <location>
        <begin position="47"/>
        <end position="68"/>
    </location>
</feature>
<evidence type="ECO:0000256" key="1">
    <source>
        <dbReference type="ARBA" id="ARBA00004167"/>
    </source>
</evidence>
<keyword evidence="6" id="KW-0811">Translocation</keyword>
<evidence type="ECO:0000256" key="2">
    <source>
        <dbReference type="ARBA" id="ARBA00022448"/>
    </source>
</evidence>
<reference evidence="9" key="1">
    <citation type="submission" date="2021-06" db="EMBL/GenBank/DDBJ databases">
        <title>Elioraea tepida, sp. nov., a moderately thermophilic aerobic anoxygenic phototrophic bacterium isolated from an alkaline siliceous hot spring mat community in Yellowstone National Park, WY, USA.</title>
        <authorList>
            <person name="Saini M.K."/>
            <person name="Yoshida S."/>
            <person name="Sebastian A."/>
            <person name="Hirose S."/>
            <person name="Hara E."/>
            <person name="Tamaki H."/>
            <person name="Soulier N.T."/>
            <person name="Albert I."/>
            <person name="Hanada S."/>
            <person name="Bryant D.A."/>
            <person name="Tank M."/>
        </authorList>
    </citation>
    <scope>NUCLEOTIDE SEQUENCE</scope>
    <source>
        <strain evidence="9">MS-P2</strain>
    </source>
</reference>
<dbReference type="GO" id="GO:0015031">
    <property type="term" value="P:protein transport"/>
    <property type="evidence" value="ECO:0007669"/>
    <property type="project" value="UniProtKB-KW"/>
</dbReference>
<sequence>MSIGIWQIVLVALVLLLLFGSRKLPALGAELGRGLRDLRGHLAANRTAAAEDAPFDEPSPGERGGLRH</sequence>
<evidence type="ECO:0000256" key="6">
    <source>
        <dbReference type="ARBA" id="ARBA00023010"/>
    </source>
</evidence>
<keyword evidence="7" id="KW-0472">Membrane</keyword>
<dbReference type="RefSeq" id="WP_218286008.1">
    <property type="nucleotide sequence ID" value="NZ_CP076448.1"/>
</dbReference>
<dbReference type="Proteomes" id="UP000694001">
    <property type="component" value="Chromosome"/>
</dbReference>
<dbReference type="EMBL" id="CP076448">
    <property type="protein sequence ID" value="QXM24951.1"/>
    <property type="molecule type" value="Genomic_DNA"/>
</dbReference>
<gene>
    <name evidence="9" type="ORF">KO353_01440</name>
</gene>
<evidence type="ECO:0000313" key="10">
    <source>
        <dbReference type="Proteomes" id="UP000694001"/>
    </source>
</evidence>
<evidence type="ECO:0000313" key="9">
    <source>
        <dbReference type="EMBL" id="QXM24951.1"/>
    </source>
</evidence>
<dbReference type="KEGG" id="elio:KO353_01440"/>
<keyword evidence="3" id="KW-0812">Transmembrane</keyword>
<dbReference type="Pfam" id="PF02416">
    <property type="entry name" value="TatA_B_E"/>
    <property type="match status" value="1"/>
</dbReference>
<evidence type="ECO:0000256" key="3">
    <source>
        <dbReference type="ARBA" id="ARBA00022692"/>
    </source>
</evidence>
<organism evidence="9 10">
    <name type="scientific">Elioraea tepida</name>
    <dbReference type="NCBI Taxonomy" id="2843330"/>
    <lineage>
        <taxon>Bacteria</taxon>
        <taxon>Pseudomonadati</taxon>
        <taxon>Pseudomonadota</taxon>
        <taxon>Alphaproteobacteria</taxon>
        <taxon>Acetobacterales</taxon>
        <taxon>Elioraeaceae</taxon>
        <taxon>Elioraea</taxon>
    </lineage>
</organism>
<evidence type="ECO:0000256" key="5">
    <source>
        <dbReference type="ARBA" id="ARBA00022989"/>
    </source>
</evidence>
<proteinExistence type="predicted"/>
<dbReference type="GO" id="GO:0016020">
    <property type="term" value="C:membrane"/>
    <property type="evidence" value="ECO:0007669"/>
    <property type="project" value="UniProtKB-ARBA"/>
</dbReference>
<dbReference type="AlphaFoldDB" id="A0A975U4M1"/>
<evidence type="ECO:0000256" key="8">
    <source>
        <dbReference type="SAM" id="MobiDB-lite"/>
    </source>
</evidence>
<name>A0A975U4M1_9PROT</name>
<keyword evidence="5" id="KW-1133">Transmembrane helix</keyword>